<dbReference type="RefSeq" id="WP_150936550.1">
    <property type="nucleotide sequence ID" value="NZ_VYTZ01000009.1"/>
</dbReference>
<dbReference type="PANTHER" id="PTHR30204">
    <property type="entry name" value="REDOX-CYCLING DRUG-SENSING TRANSCRIPTIONAL ACTIVATOR SOXR"/>
    <property type="match status" value="1"/>
</dbReference>
<dbReference type="Gene3D" id="1.10.1660.10">
    <property type="match status" value="1"/>
</dbReference>
<dbReference type="Pfam" id="PF06445">
    <property type="entry name" value="GyrI-like"/>
    <property type="match status" value="1"/>
</dbReference>
<dbReference type="GO" id="GO:0003677">
    <property type="term" value="F:DNA binding"/>
    <property type="evidence" value="ECO:0007669"/>
    <property type="project" value="UniProtKB-KW"/>
</dbReference>
<dbReference type="SUPFAM" id="SSF46955">
    <property type="entry name" value="Putative DNA-binding domain"/>
    <property type="match status" value="1"/>
</dbReference>
<evidence type="ECO:0000256" key="1">
    <source>
        <dbReference type="ARBA" id="ARBA00023125"/>
    </source>
</evidence>
<dbReference type="PROSITE" id="PS50937">
    <property type="entry name" value="HTH_MERR_2"/>
    <property type="match status" value="1"/>
</dbReference>
<proteinExistence type="predicted"/>
<dbReference type="InterPro" id="IPR009061">
    <property type="entry name" value="DNA-bd_dom_put_sf"/>
</dbReference>
<dbReference type="InterPro" id="IPR010499">
    <property type="entry name" value="AraC_E-bd"/>
</dbReference>
<protein>
    <submittedName>
        <fullName evidence="3">MerR family transcriptional regulator</fullName>
    </submittedName>
</protein>
<dbReference type="InterPro" id="IPR047057">
    <property type="entry name" value="MerR_fam"/>
</dbReference>
<keyword evidence="1" id="KW-0238">DNA-binding</keyword>
<dbReference type="GO" id="GO:0003700">
    <property type="term" value="F:DNA-binding transcription factor activity"/>
    <property type="evidence" value="ECO:0007669"/>
    <property type="project" value="InterPro"/>
</dbReference>
<dbReference type="SMART" id="SM00871">
    <property type="entry name" value="AraC_E_bind"/>
    <property type="match status" value="1"/>
</dbReference>
<evidence type="ECO:0000313" key="4">
    <source>
        <dbReference type="Proteomes" id="UP000327011"/>
    </source>
</evidence>
<dbReference type="Pfam" id="PF13411">
    <property type="entry name" value="MerR_1"/>
    <property type="match status" value="1"/>
</dbReference>
<dbReference type="Gene3D" id="3.20.80.10">
    <property type="entry name" value="Regulatory factor, effector binding domain"/>
    <property type="match status" value="1"/>
</dbReference>
<dbReference type="Proteomes" id="UP000327011">
    <property type="component" value="Unassembled WGS sequence"/>
</dbReference>
<dbReference type="PANTHER" id="PTHR30204:SF97">
    <property type="entry name" value="MERR FAMILY REGULATORY PROTEIN"/>
    <property type="match status" value="1"/>
</dbReference>
<dbReference type="CDD" id="cd01107">
    <property type="entry name" value="HTH_BmrR"/>
    <property type="match status" value="1"/>
</dbReference>
<dbReference type="AlphaFoldDB" id="A0A5J5JZL6"/>
<dbReference type="InterPro" id="IPR029442">
    <property type="entry name" value="GyrI-like"/>
</dbReference>
<sequence length="272" mass="30106">MFTIGDFARLGRVSVRMLRHYDALGLLRPARVDHATGYRYYEAGQLSRLNRLIALKDLGLTLEQVGRILEEKVGPEELHGMLRLRRAEVAARLADESTRLARVEARLRLIETEGLMSVDVVVKSVPAVRLAELSGIAESYESDKISPVIQPLYDELFRRIEEAGLTVTGPTVAYYEQVPEGVRVHAGAPVNAEPGGAYDFDIVGLPAIEQAATVIHHGTMDQADATTQRLAQWIEENGYRSSGFAREVYLTYGCGDPATWVTELQEPVSRDA</sequence>
<reference evidence="3 4" key="1">
    <citation type="submission" date="2019-09" db="EMBL/GenBank/DDBJ databases">
        <title>Screening of Novel Bioactive Compounds from Soil-Associated.</title>
        <authorList>
            <person name="Gong X."/>
        </authorList>
    </citation>
    <scope>NUCLEOTIDE SEQUENCE [LARGE SCALE GENOMIC DNA]</scope>
    <source>
        <strain evidence="3 4">Gxj-6</strain>
    </source>
</reference>
<feature type="domain" description="HTH merR-type" evidence="2">
    <location>
        <begin position="1"/>
        <end position="71"/>
    </location>
</feature>
<evidence type="ECO:0000313" key="3">
    <source>
        <dbReference type="EMBL" id="KAA9376035.1"/>
    </source>
</evidence>
<accession>A0A5J5JZL6</accession>
<dbReference type="InterPro" id="IPR011256">
    <property type="entry name" value="Reg_factor_effector_dom_sf"/>
</dbReference>
<gene>
    <name evidence="3" type="ORF">F5972_25305</name>
</gene>
<dbReference type="InterPro" id="IPR000551">
    <property type="entry name" value="MerR-type_HTH_dom"/>
</dbReference>
<evidence type="ECO:0000259" key="2">
    <source>
        <dbReference type="PROSITE" id="PS50937"/>
    </source>
</evidence>
<organism evidence="3 4">
    <name type="scientific">Microbispora cellulosiformans</name>
    <dbReference type="NCBI Taxonomy" id="2614688"/>
    <lineage>
        <taxon>Bacteria</taxon>
        <taxon>Bacillati</taxon>
        <taxon>Actinomycetota</taxon>
        <taxon>Actinomycetes</taxon>
        <taxon>Streptosporangiales</taxon>
        <taxon>Streptosporangiaceae</taxon>
        <taxon>Microbispora</taxon>
    </lineage>
</organism>
<keyword evidence="4" id="KW-1185">Reference proteome</keyword>
<dbReference type="SMART" id="SM00422">
    <property type="entry name" value="HTH_MERR"/>
    <property type="match status" value="1"/>
</dbReference>
<comment type="caution">
    <text evidence="3">The sequence shown here is derived from an EMBL/GenBank/DDBJ whole genome shotgun (WGS) entry which is preliminary data.</text>
</comment>
<name>A0A5J5JZL6_9ACTN</name>
<dbReference type="EMBL" id="VYTZ01000009">
    <property type="protein sequence ID" value="KAA9376035.1"/>
    <property type="molecule type" value="Genomic_DNA"/>
</dbReference>
<dbReference type="SUPFAM" id="SSF55136">
    <property type="entry name" value="Probable bacterial effector-binding domain"/>
    <property type="match status" value="1"/>
</dbReference>